<dbReference type="GeneID" id="73344552"/>
<keyword evidence="3" id="KW-0408">Iron</keyword>
<dbReference type="FunFam" id="3.40.50.12280:FF:000001">
    <property type="entry name" value="NADH-quinone oxidoreductase subunit B 2"/>
    <property type="match status" value="1"/>
</dbReference>
<dbReference type="GO" id="GO:0005739">
    <property type="term" value="C:mitochondrion"/>
    <property type="evidence" value="ECO:0007669"/>
    <property type="project" value="GOC"/>
</dbReference>
<keyword evidence="7" id="KW-1185">Reference proteome</keyword>
<dbReference type="Proteomes" id="UP000830671">
    <property type="component" value="Chromosome 5"/>
</dbReference>
<dbReference type="PROSITE" id="PS01150">
    <property type="entry name" value="COMPLEX1_20K"/>
    <property type="match status" value="1"/>
</dbReference>
<dbReference type="NCBIfam" id="NF005012">
    <property type="entry name" value="PRK06411.1"/>
    <property type="match status" value="1"/>
</dbReference>
<feature type="region of interest" description="Disordered" evidence="4">
    <location>
        <begin position="694"/>
        <end position="719"/>
    </location>
</feature>
<dbReference type="GO" id="GO:0009060">
    <property type="term" value="P:aerobic respiration"/>
    <property type="evidence" value="ECO:0007669"/>
    <property type="project" value="TreeGrafter"/>
</dbReference>
<dbReference type="KEGG" id="clup:CLUP02_10566"/>
<feature type="domain" description="NADH:ubiquinone oxidoreductase-like 20kDa subunit" evidence="5">
    <location>
        <begin position="800"/>
        <end position="908"/>
    </location>
</feature>
<dbReference type="RefSeq" id="XP_049146687.1">
    <property type="nucleotide sequence ID" value="XM_049289542.1"/>
</dbReference>
<dbReference type="InterPro" id="IPR006137">
    <property type="entry name" value="NADH_UbQ_OxRdtase-like_20kDa"/>
</dbReference>
<dbReference type="EMBL" id="CP019477">
    <property type="protein sequence ID" value="UQC85070.1"/>
    <property type="molecule type" value="Genomic_DNA"/>
</dbReference>
<evidence type="ECO:0000256" key="3">
    <source>
        <dbReference type="RuleBase" id="RU004464"/>
    </source>
</evidence>
<dbReference type="InterPro" id="IPR006138">
    <property type="entry name" value="NADH_UQ_OxRdtase_20Kd_su"/>
</dbReference>
<dbReference type="Gene3D" id="3.40.50.12280">
    <property type="match status" value="1"/>
</dbReference>
<dbReference type="GO" id="GO:0051539">
    <property type="term" value="F:4 iron, 4 sulfur cluster binding"/>
    <property type="evidence" value="ECO:0007669"/>
    <property type="project" value="UniProtKB-KW"/>
</dbReference>
<accession>A0A9Q8WJP4</accession>
<dbReference type="HAMAP" id="MF_01356">
    <property type="entry name" value="NDH1_NuoB"/>
    <property type="match status" value="1"/>
</dbReference>
<dbReference type="GO" id="GO:0032981">
    <property type="term" value="P:mitochondrial respiratory chain complex I assembly"/>
    <property type="evidence" value="ECO:0007669"/>
    <property type="project" value="TreeGrafter"/>
</dbReference>
<dbReference type="AlphaFoldDB" id="A0A9Q8WJP4"/>
<dbReference type="PANTHER" id="PTHR11995">
    <property type="entry name" value="NADH DEHYDROGENASE"/>
    <property type="match status" value="1"/>
</dbReference>
<dbReference type="GO" id="GO:0048038">
    <property type="term" value="F:quinone binding"/>
    <property type="evidence" value="ECO:0007669"/>
    <property type="project" value="InterPro"/>
</dbReference>
<keyword evidence="3" id="KW-0004">4Fe-4S</keyword>
<gene>
    <name evidence="6" type="ORF">CLUP02_10566</name>
</gene>
<name>A0A9Q8WJP4_9PEZI</name>
<organism evidence="6 7">
    <name type="scientific">Colletotrichum lupini</name>
    <dbReference type="NCBI Taxonomy" id="145971"/>
    <lineage>
        <taxon>Eukaryota</taxon>
        <taxon>Fungi</taxon>
        <taxon>Dikarya</taxon>
        <taxon>Ascomycota</taxon>
        <taxon>Pezizomycotina</taxon>
        <taxon>Sordariomycetes</taxon>
        <taxon>Hypocreomycetidae</taxon>
        <taxon>Glomerellales</taxon>
        <taxon>Glomerellaceae</taxon>
        <taxon>Colletotrichum</taxon>
        <taxon>Colletotrichum acutatum species complex</taxon>
    </lineage>
</organism>
<keyword evidence="3" id="KW-0411">Iron-sulfur</keyword>
<evidence type="ECO:0000259" key="5">
    <source>
        <dbReference type="Pfam" id="PF01058"/>
    </source>
</evidence>
<feature type="compositionally biased region" description="Polar residues" evidence="4">
    <location>
        <begin position="709"/>
        <end position="719"/>
    </location>
</feature>
<feature type="region of interest" description="Disordered" evidence="4">
    <location>
        <begin position="114"/>
        <end position="135"/>
    </location>
</feature>
<sequence length="1130" mass="125600">MSGANSWLARQRKSDLVEIAELTGLTGQIRAMGALLSRRLRLTSKLIEAHRAKKADLEVTLDEYLAENTIQFSQNPKLAGYYTSRSKAAGSPVKREAPLTDLVKSTRRRATRAIEELQPEPEPERAESSSPEPAFSTALAMRTPARNLSLASRIPLPATPADVAEAVDRHTVALRERATELYDQSGIQEGTQAVRSSLSTVTSVLFTVAAFEAWNLRAEVLPLRYAFTIPAIPALGTNFYPVYVPDAFLFVTSSFWSPVTLWTLTSVLIPSLFGYFYNLSAASHPQPRGRKSSTVEYNVDPLVFSIVKALISFVVYAQKVNFGGWINENSIGRINGALYGEWKGILTGAAITGLLLEHMGLLPAVRGAQGEEIHGSFAIVLFEPSHCAKSGALLLSFSSLNGGVLGVPSASHVALLADTFFKFASEMLMTMANIASGFRRTQAPWTGSADFLLERWPSFRRLGATCPVIVLRSWVLVDGRQSFPLGETHVDRFLHLGSGREGAKTALGVLPLWKALIIVPRADLCLGPFLRVRATDYSISWRVGSLHLLTTNLVLPKGAWISARLHHSKTTAKPQQNHLKMFRFDDGHAPPRAYIRHREKRRKPSTLVDNVNHLSRKESPPDRLPLKVVLRRPPLPAINPLHSSPTQFLPKRNRTNSDHQDAFLHEDSGLIGPARNRDRNHHTINLPSRAIQLRGYPDDIPRDPVINRQGDNGSKPTASITPFRIAAASISSSSRKDASPAAAHSTGLIKKERKEVPLVSQEGTKGVLQYALYGPLTSLDVITNWARQSSLWPMTFGLACCAVEMMHLSTPRYDQDRLGIIFRASPRQSDVMIVAGTLTNKMAPALRQVYDQMPEPRWVISMGSCANGGGYYHYSYSVVRGCDRVVPVDVYVPGCPPTSEALMYGIFQLQRKMRNTKITRMWYRNKREATGGPVEEENAEARKEEIEAHQARRGSFITARLGLHVFFSPCRETIPPWCVLMPEGRLQIQIRIGRKVGSSTAIALPSFMALRLALSNETSKVIDANLPHPRSFLVQQQFPLRQLCSYFATFRLESLRLVITFHYPTAYRKKKNQRFIPTVASNRAHPNVYWMQCASRMLSSHTAVKIQPLRGEGSCFHRPFCACLNAYAKT</sequence>
<evidence type="ECO:0000256" key="1">
    <source>
        <dbReference type="ARBA" id="ARBA00009173"/>
    </source>
</evidence>
<evidence type="ECO:0000313" key="7">
    <source>
        <dbReference type="Proteomes" id="UP000830671"/>
    </source>
</evidence>
<evidence type="ECO:0000256" key="2">
    <source>
        <dbReference type="ARBA" id="ARBA00023027"/>
    </source>
</evidence>
<dbReference type="GO" id="GO:0045271">
    <property type="term" value="C:respiratory chain complex I"/>
    <property type="evidence" value="ECO:0007669"/>
    <property type="project" value="TreeGrafter"/>
</dbReference>
<protein>
    <recommendedName>
        <fullName evidence="5">NADH:ubiquinone oxidoreductase-like 20kDa subunit domain-containing protein</fullName>
    </recommendedName>
</protein>
<evidence type="ECO:0000256" key="4">
    <source>
        <dbReference type="SAM" id="MobiDB-lite"/>
    </source>
</evidence>
<keyword evidence="2 3" id="KW-0520">NAD</keyword>
<dbReference type="NCBIfam" id="TIGR01957">
    <property type="entry name" value="nuoB_fam"/>
    <property type="match status" value="1"/>
</dbReference>
<proteinExistence type="inferred from homology"/>
<keyword evidence="3" id="KW-0479">Metal-binding</keyword>
<evidence type="ECO:0000313" key="6">
    <source>
        <dbReference type="EMBL" id="UQC85070.1"/>
    </source>
</evidence>
<dbReference type="PANTHER" id="PTHR11995:SF14">
    <property type="entry name" value="NADH DEHYDROGENASE [UBIQUINONE] IRON-SULFUR PROTEIN 7, MITOCHONDRIAL"/>
    <property type="match status" value="1"/>
</dbReference>
<dbReference type="SUPFAM" id="SSF56770">
    <property type="entry name" value="HydA/Nqo6-like"/>
    <property type="match status" value="1"/>
</dbReference>
<reference evidence="6" key="1">
    <citation type="journal article" date="2021" name="Mol. Plant Microbe Interact.">
        <title>Complete Genome Sequence of the Plant-Pathogenic Fungus Colletotrichum lupini.</title>
        <authorList>
            <person name="Baroncelli R."/>
            <person name="Pensec F."/>
            <person name="Da Lio D."/>
            <person name="Boufleur T."/>
            <person name="Vicente I."/>
            <person name="Sarrocco S."/>
            <person name="Picot A."/>
            <person name="Baraldi E."/>
            <person name="Sukno S."/>
            <person name="Thon M."/>
            <person name="Le Floch G."/>
        </authorList>
    </citation>
    <scope>NUCLEOTIDE SEQUENCE</scope>
    <source>
        <strain evidence="6">IMI 504893</strain>
    </source>
</reference>
<dbReference type="GO" id="GO:0008137">
    <property type="term" value="F:NADH dehydrogenase (ubiquinone) activity"/>
    <property type="evidence" value="ECO:0007669"/>
    <property type="project" value="InterPro"/>
</dbReference>
<dbReference type="GO" id="GO:0015990">
    <property type="term" value="P:electron transport coupled proton transport"/>
    <property type="evidence" value="ECO:0007669"/>
    <property type="project" value="TreeGrafter"/>
</dbReference>
<comment type="similarity">
    <text evidence="1 3">Belongs to the complex I 20 kDa subunit family.</text>
</comment>
<dbReference type="GO" id="GO:0046872">
    <property type="term" value="F:metal ion binding"/>
    <property type="evidence" value="ECO:0007669"/>
    <property type="project" value="UniProtKB-KW"/>
</dbReference>
<dbReference type="Pfam" id="PF01058">
    <property type="entry name" value="Oxidored_q6"/>
    <property type="match status" value="1"/>
</dbReference>